<comment type="caution">
    <text evidence="10">The sequence shown here is derived from an EMBL/GenBank/DDBJ whole genome shotgun (WGS) entry which is preliminary data.</text>
</comment>
<dbReference type="InterPro" id="IPR011989">
    <property type="entry name" value="ARM-like"/>
</dbReference>
<organism evidence="10 11">
    <name type="scientific">Rhizophagus irregularis</name>
    <dbReference type="NCBI Taxonomy" id="588596"/>
    <lineage>
        <taxon>Eukaryota</taxon>
        <taxon>Fungi</taxon>
        <taxon>Fungi incertae sedis</taxon>
        <taxon>Mucoromycota</taxon>
        <taxon>Glomeromycotina</taxon>
        <taxon>Glomeromycetes</taxon>
        <taxon>Glomerales</taxon>
        <taxon>Glomeraceae</taxon>
        <taxon>Rhizophagus</taxon>
    </lineage>
</organism>
<dbReference type="SMART" id="SM00913">
    <property type="entry name" value="IBN_N"/>
    <property type="match status" value="1"/>
</dbReference>
<keyword evidence="7" id="KW-0653">Protein transport</keyword>
<dbReference type="Pfam" id="PF08389">
    <property type="entry name" value="Xpo1"/>
    <property type="match status" value="1"/>
</dbReference>
<dbReference type="PROSITE" id="PS50166">
    <property type="entry name" value="IMPORTIN_B_NT"/>
    <property type="match status" value="1"/>
</dbReference>
<dbReference type="InterPro" id="IPR013598">
    <property type="entry name" value="Exportin-1/Importin-b-like"/>
</dbReference>
<dbReference type="PANTHER" id="PTHR12363:SF33">
    <property type="entry name" value="IMPORTIN-13"/>
    <property type="match status" value="1"/>
</dbReference>
<evidence type="ECO:0000256" key="5">
    <source>
        <dbReference type="ARBA" id="ARBA00022448"/>
    </source>
</evidence>
<name>A0A915YXS5_9GLOM</name>
<sequence>MDIQLAQVEQIIAQLYGNVDSNSAQEYLQTLQKQQYAWELAPQLLASESVNSQFFGAHTFQVKISRDWHTLPPDRKEWVRNELLRWIVRLSNGPMVVITKLCLALTAFALQAVPEFWTNFISDFLNYLHTESITVSAQNQSQPLFIELPLLEFLTVIPEEVLRADLIGERKARVNQELTDSIPRVMSILETLLSAHHEYSERDIILKQKCLRCLQSWIQYGVPFEMLHLLIDHVIALFSIESMNDAATEVLVEFISQTRINYYQNTVCEKILQCMTGDWAKSQITKAINDGDELSARNLCRLMTTFGDNFTNYVAINFLRQDIVIYLEMMLMFAGFPGYFGQDQEISEMPLQFWFMLQESLCDPEVIPVISASDNDVSTSDIQTLNISPTNIQQIRESSIVIFRRLIEVLRGKVQYPPDSEWVEFTKDVKERFWHYRRDVGDTILNTYYVLRDQMLAFLVELAISQISTPGRDQNQWQDLESTLFCIKSIAEAVSNGENIYLPQLFGSDVYGKLPVQGHTKLRNTAFSLIGSYADWFKSNPQYILSALNYLIPALSDIELALAAATAFKEVCDICRDSLVNGIEDLVNMYIVVGPNIQPREKQKVIESIADVIQVLPPEKMVQPLLSITSDIIQTMKDIILHGRQNPSQFREIIITQLEYLTCCGRGIQPPDENLIVIDDDDLKTKQNFAVFDSIPVQDLTNALSEIIRNIAEIWYQDNEVIECLCKFLNIGIRITPNLLSIPFEIIVPLIKISFQRHPHANWLETAVQIVTVYGSSPKHGVDLMDVLISLTSTTIQHVRSKAEMEQYPDIVNSYFLLITKFLKKCPLLLYSLPSDMFNGIMTFSVAGLGLQERLALKSAVNFIGEFIGQDCENDKFAKGIENVMMTYGLEIMRELLLGIGGKLPRSFVSSLSPVLYKMTERYIEASREWLGILLAEDNFPSSHVDQMAKQNFARGILGTRSLQRFKDIVTEFSIKCRNLEGSAYGRS</sequence>
<evidence type="ECO:0000256" key="4">
    <source>
        <dbReference type="ARBA" id="ARBA00016020"/>
    </source>
</evidence>
<keyword evidence="6" id="KW-0677">Repeat</keyword>
<accession>A0A915YXS5</accession>
<dbReference type="InterPro" id="IPR040520">
    <property type="entry name" value="Importin_rep_3"/>
</dbReference>
<proteinExistence type="inferred from homology"/>
<dbReference type="VEuPathDB" id="FungiDB:RhiirFUN_003200"/>
<dbReference type="Pfam" id="PF03810">
    <property type="entry name" value="IBN_N"/>
    <property type="match status" value="1"/>
</dbReference>
<reference evidence="10" key="1">
    <citation type="submission" date="2020-05" db="EMBL/GenBank/DDBJ databases">
        <authorList>
            <person name="Rincon C."/>
            <person name="Sanders R I."/>
            <person name="Robbins C."/>
            <person name="Chaturvedi A."/>
        </authorList>
    </citation>
    <scope>NUCLEOTIDE SEQUENCE</scope>
    <source>
        <strain evidence="10">CHB12</strain>
    </source>
</reference>
<keyword evidence="5" id="KW-0813">Transport</keyword>
<feature type="domain" description="Importin N-terminal" evidence="9">
    <location>
        <begin position="24"/>
        <end position="89"/>
    </location>
</feature>
<evidence type="ECO:0000256" key="8">
    <source>
        <dbReference type="ARBA" id="ARBA00023242"/>
    </source>
</evidence>
<dbReference type="Proteomes" id="UP000684084">
    <property type="component" value="Unassembled WGS sequence"/>
</dbReference>
<dbReference type="SUPFAM" id="SSF48371">
    <property type="entry name" value="ARM repeat"/>
    <property type="match status" value="1"/>
</dbReference>
<evidence type="ECO:0000256" key="6">
    <source>
        <dbReference type="ARBA" id="ARBA00022737"/>
    </source>
</evidence>
<comment type="subunit">
    <text evidence="3">Interacts with UBC9, RAN, RBM8A, eIF-1A and PAX6.</text>
</comment>
<dbReference type="InterPro" id="IPR016024">
    <property type="entry name" value="ARM-type_fold"/>
</dbReference>
<gene>
    <name evidence="10" type="ORF">CHRIB12_LOCUS5247</name>
</gene>
<evidence type="ECO:0000313" key="10">
    <source>
        <dbReference type="EMBL" id="CAB5351683.1"/>
    </source>
</evidence>
<dbReference type="GO" id="GO:0031267">
    <property type="term" value="F:small GTPase binding"/>
    <property type="evidence" value="ECO:0007669"/>
    <property type="project" value="InterPro"/>
</dbReference>
<dbReference type="Gene3D" id="1.25.10.10">
    <property type="entry name" value="Leucine-rich Repeat Variant"/>
    <property type="match status" value="1"/>
</dbReference>
<dbReference type="GO" id="GO:0006606">
    <property type="term" value="P:protein import into nucleus"/>
    <property type="evidence" value="ECO:0007669"/>
    <property type="project" value="TreeGrafter"/>
</dbReference>
<evidence type="ECO:0000313" key="11">
    <source>
        <dbReference type="Proteomes" id="UP000684084"/>
    </source>
</evidence>
<dbReference type="EMBL" id="CAGKOT010000008">
    <property type="protein sequence ID" value="CAB5351683.1"/>
    <property type="molecule type" value="Genomic_DNA"/>
</dbReference>
<dbReference type="Pfam" id="PF18773">
    <property type="entry name" value="Importin_rep"/>
    <property type="match status" value="1"/>
</dbReference>
<dbReference type="InterPro" id="IPR040709">
    <property type="entry name" value="Importin_rep_1"/>
</dbReference>
<dbReference type="GO" id="GO:0005634">
    <property type="term" value="C:nucleus"/>
    <property type="evidence" value="ECO:0007669"/>
    <property type="project" value="UniProtKB-SubCell"/>
</dbReference>
<dbReference type="InterPro" id="IPR051345">
    <property type="entry name" value="Importin_beta-like_NTR"/>
</dbReference>
<evidence type="ECO:0000256" key="3">
    <source>
        <dbReference type="ARBA" id="ARBA00011422"/>
    </source>
</evidence>
<evidence type="ECO:0000256" key="1">
    <source>
        <dbReference type="ARBA" id="ARBA00004123"/>
    </source>
</evidence>
<dbReference type="PANTHER" id="PTHR12363">
    <property type="entry name" value="TRANSPORTIN 3 AND IMPORTIN 13"/>
    <property type="match status" value="1"/>
</dbReference>
<dbReference type="Pfam" id="PF24140">
    <property type="entry name" value="TPR_TNPO3_IPO13_3rd"/>
    <property type="match status" value="1"/>
</dbReference>
<dbReference type="GO" id="GO:0005737">
    <property type="term" value="C:cytoplasm"/>
    <property type="evidence" value="ECO:0007669"/>
    <property type="project" value="TreeGrafter"/>
</dbReference>
<evidence type="ECO:0000259" key="9">
    <source>
        <dbReference type="PROSITE" id="PS50166"/>
    </source>
</evidence>
<dbReference type="Pfam" id="PF18806">
    <property type="entry name" value="Importin_rep_3"/>
    <property type="match status" value="1"/>
</dbReference>
<dbReference type="AlphaFoldDB" id="A0A915YXS5"/>
<comment type="similarity">
    <text evidence="2">Belongs to the importin beta family.</text>
</comment>
<dbReference type="InterPro" id="IPR057942">
    <property type="entry name" value="TPR_TNPO3_IPO13_3rd"/>
</dbReference>
<keyword evidence="8" id="KW-0539">Nucleus</keyword>
<evidence type="ECO:0000256" key="2">
    <source>
        <dbReference type="ARBA" id="ARBA00007991"/>
    </source>
</evidence>
<evidence type="ECO:0000256" key="7">
    <source>
        <dbReference type="ARBA" id="ARBA00022927"/>
    </source>
</evidence>
<protein>
    <recommendedName>
        <fullName evidence="4">Importin-13</fullName>
    </recommendedName>
</protein>
<dbReference type="OrthoDB" id="2016913at2759"/>
<comment type="subcellular location">
    <subcellularLocation>
        <location evidence="1">Nucleus</location>
    </subcellularLocation>
</comment>
<dbReference type="InterPro" id="IPR001494">
    <property type="entry name" value="Importin-beta_N"/>
</dbReference>